<feature type="region of interest" description="Disordered" evidence="1">
    <location>
        <begin position="649"/>
        <end position="689"/>
    </location>
</feature>
<evidence type="ECO:0000313" key="4">
    <source>
        <dbReference type="Proteomes" id="UP001165460"/>
    </source>
</evidence>
<dbReference type="EMBL" id="JALGBH010000001">
    <property type="protein sequence ID" value="MCJ0742101.1"/>
    <property type="molecule type" value="Genomic_DNA"/>
</dbReference>
<gene>
    <name evidence="3" type="ORF">MMF97_05190</name>
</gene>
<evidence type="ECO:0000256" key="1">
    <source>
        <dbReference type="SAM" id="MobiDB-lite"/>
    </source>
</evidence>
<reference evidence="3" key="1">
    <citation type="submission" date="2022-03" db="EMBL/GenBank/DDBJ databases">
        <authorList>
            <person name="Woo C.Y."/>
        </authorList>
    </citation>
    <scope>NUCLEOTIDE SEQUENCE</scope>
    <source>
        <strain evidence="3">CYS-01</strain>
    </source>
</reference>
<dbReference type="Pfam" id="PF13100">
    <property type="entry name" value="OstA_2"/>
    <property type="match status" value="1"/>
</dbReference>
<organism evidence="3 4">
    <name type="scientific">Pedobacter montanisoli</name>
    <dbReference type="NCBI Taxonomy" id="2923277"/>
    <lineage>
        <taxon>Bacteria</taxon>
        <taxon>Pseudomonadati</taxon>
        <taxon>Bacteroidota</taxon>
        <taxon>Sphingobacteriia</taxon>
        <taxon>Sphingobacteriales</taxon>
        <taxon>Sphingobacteriaceae</taxon>
        <taxon>Pedobacter</taxon>
    </lineage>
</organism>
<feature type="region of interest" description="Disordered" evidence="1">
    <location>
        <begin position="337"/>
        <end position="393"/>
    </location>
</feature>
<sequence>MYRILTFIFFLFSPLFLLGQTPGQRTLIFLERADMMHGANKDQIAYLRNPTFRHDNARLFCDSAVFYKERNYFEAFGNVHINQADTLNIYSDLLNYDGNKKLAHLEKNVRMVDKNNSTLTTNVLDYNMATRIGTYVNGGKIVTKDVTITSKRGWYFANTRDAFFRYDVLVTNPESTIKSDTLRYNTLSNWAYFYGPTNIKNKKNENLYTENGVYNTKTENAVFGKNNLYTTGSKSLKGDSLFYDGKRGYGKAVKNIVFKDTVDDFTLKGNLGEYFRDIEKILVTKNPYVAMVSDDSVMVDNKKIADTLWLGADTLESQMVLQKTLKLLAKPVIKKDNEVGSEDEKAKQEREKEKAEARKALTATGNKERNATTIAPKSKNRKDAKSLDDKPGTVVPISADTTIKQKLTDTLSKHAPPAIKDTANTKAIKIDKELKADSSKKLQDKKTGNTQQALTKAVVKDSLVSPADTIRTRVIKAYHNVKVFKHNLQAKADSLFFAAADSTLRWYKNPILWTDSTQQTGDTINVFLKNKKIHSFQIIENGFIANQQSDTSKFNQIKGKLITGFFNDGQMRDLYVDGNAESIYFTKNNKGDIDNLNQTVSSRIRFKFKDKKINQITMVKEIDGAVNPADKLPKESFLTGFTWKPELRPANKDEIIKGKPKKTVKNQPPTKPAVKDSKPKTVNSKSIDSIPLTAKPKTIVKDIEIKKPVN</sequence>
<dbReference type="Proteomes" id="UP001165460">
    <property type="component" value="Unassembled WGS sequence"/>
</dbReference>
<feature type="domain" description="Organic solvent tolerance-like N-terminal" evidence="2">
    <location>
        <begin position="26"/>
        <end position="180"/>
    </location>
</feature>
<comment type="caution">
    <text evidence="3">The sequence shown here is derived from an EMBL/GenBank/DDBJ whole genome shotgun (WGS) entry which is preliminary data.</text>
</comment>
<dbReference type="InterPro" id="IPR005653">
    <property type="entry name" value="OstA-like_N"/>
</dbReference>
<accession>A0ABS9ZU07</accession>
<feature type="compositionally biased region" description="Basic and acidic residues" evidence="1">
    <location>
        <begin position="337"/>
        <end position="359"/>
    </location>
</feature>
<feature type="compositionally biased region" description="Basic and acidic residues" evidence="1">
    <location>
        <begin position="381"/>
        <end position="391"/>
    </location>
</feature>
<evidence type="ECO:0000313" key="3">
    <source>
        <dbReference type="EMBL" id="MCJ0742101.1"/>
    </source>
</evidence>
<dbReference type="Gene3D" id="2.60.450.10">
    <property type="entry name" value="Lipopolysaccharide (LPS) transport protein A like domain"/>
    <property type="match status" value="3"/>
</dbReference>
<keyword evidence="4" id="KW-1185">Reference proteome</keyword>
<name>A0ABS9ZU07_9SPHI</name>
<evidence type="ECO:0000259" key="2">
    <source>
        <dbReference type="Pfam" id="PF13100"/>
    </source>
</evidence>
<protein>
    <recommendedName>
        <fullName evidence="2">Organic solvent tolerance-like N-terminal domain-containing protein</fullName>
    </recommendedName>
</protein>
<proteinExistence type="predicted"/>
<dbReference type="RefSeq" id="WP_243360284.1">
    <property type="nucleotide sequence ID" value="NZ_JALGBH010000001.1"/>
</dbReference>